<keyword evidence="2" id="KW-1133">Transmembrane helix</keyword>
<dbReference type="EMBL" id="JAHBOM010000019">
    <property type="protein sequence ID" value="MBU8825695.1"/>
    <property type="molecule type" value="Genomic_DNA"/>
</dbReference>
<feature type="region of interest" description="Disordered" evidence="1">
    <location>
        <begin position="136"/>
        <end position="162"/>
    </location>
</feature>
<protein>
    <recommendedName>
        <fullName evidence="5">5,10-methylene-tetrahydrofolate dehydrogenase</fullName>
    </recommendedName>
</protein>
<evidence type="ECO:0008006" key="5">
    <source>
        <dbReference type="Google" id="ProtNLM"/>
    </source>
</evidence>
<reference evidence="3 4" key="1">
    <citation type="submission" date="2021-05" db="EMBL/GenBank/DDBJ databases">
        <title>Draft Genome Sequences of Clinical Respiratory Isolates of Mycobacterium goodii Recovered in Ireland.</title>
        <authorList>
            <person name="Flanagan P.R."/>
            <person name="Mok S."/>
            <person name="Roycroft E."/>
            <person name="Rogers T.R."/>
            <person name="Fitzgibbon M."/>
        </authorList>
    </citation>
    <scope>NUCLEOTIDE SEQUENCE [LARGE SCALE GENOMIC DNA]</scope>
    <source>
        <strain evidence="3 4">14IE55</strain>
    </source>
</reference>
<feature type="transmembrane region" description="Helical" evidence="2">
    <location>
        <begin position="191"/>
        <end position="215"/>
    </location>
</feature>
<feature type="transmembrane region" description="Helical" evidence="2">
    <location>
        <begin position="227"/>
        <end position="248"/>
    </location>
</feature>
<evidence type="ECO:0000256" key="2">
    <source>
        <dbReference type="SAM" id="Phobius"/>
    </source>
</evidence>
<evidence type="ECO:0000313" key="3">
    <source>
        <dbReference type="EMBL" id="MBU8825695.1"/>
    </source>
</evidence>
<comment type="caution">
    <text evidence="3">The sequence shown here is derived from an EMBL/GenBank/DDBJ whole genome shotgun (WGS) entry which is preliminary data.</text>
</comment>
<accession>A0ABS6HVZ3</accession>
<name>A0ABS6HVZ3_MYCGD</name>
<evidence type="ECO:0000313" key="4">
    <source>
        <dbReference type="Proteomes" id="UP000696413"/>
    </source>
</evidence>
<proteinExistence type="predicted"/>
<gene>
    <name evidence="3" type="ORF">KL859_22830</name>
</gene>
<feature type="transmembrane region" description="Helical" evidence="2">
    <location>
        <begin position="269"/>
        <end position="296"/>
    </location>
</feature>
<keyword evidence="2" id="KW-0812">Transmembrane</keyword>
<organism evidence="3 4">
    <name type="scientific">Mycolicibacterium goodii</name>
    <name type="common">Mycobacterium goodii</name>
    <dbReference type="NCBI Taxonomy" id="134601"/>
    <lineage>
        <taxon>Bacteria</taxon>
        <taxon>Bacillati</taxon>
        <taxon>Actinomycetota</taxon>
        <taxon>Actinomycetes</taxon>
        <taxon>Mycobacteriales</taxon>
        <taxon>Mycobacteriaceae</taxon>
        <taxon>Mycolicibacterium</taxon>
    </lineage>
</organism>
<evidence type="ECO:0000256" key="1">
    <source>
        <dbReference type="SAM" id="MobiDB-lite"/>
    </source>
</evidence>
<dbReference type="Proteomes" id="UP000696413">
    <property type="component" value="Unassembled WGS sequence"/>
</dbReference>
<keyword evidence="2" id="KW-0472">Membrane</keyword>
<keyword evidence="4" id="KW-1185">Reference proteome</keyword>
<sequence length="360" mass="38792">MTVGVVADPGLSTKLVEPLIATLPATLAREVSDSVSWKLSLYSHALPLEDDGTIDIAGHSDALKARNGWDLVICVTELTRRLDKTLVVCDADISAGAALVSLPALGPIRLRHHVEAVIVHAVGELTAHVLPAGSPANVRTAPRPLTDSLKPTRREVTDGPDGTNALTALTRMRGRLRLLLGMVRVNRPWRLLPSLSSAIAAGVAAAAFGIFYSSIWNMADSMSTTRLAGVSVGAVLAMMLWLMSYNRLWERPRDLDHRKNAVLYNSATVLTLAVGIGFMYVVLFGVVFVGALTVIPPSYLEAMLEHPVTWRDYAELAWLSSSLGTFAGALGSSFESDYAVRNATYGKREQERHARAMAAN</sequence>